<sequence length="88" mass="9558">MCCAGLSGSKRPAGETSGTAKIFIGNDFNALAVLNFKRIALVDNRQADMFFELRILAELAETRNRVLRFFLAACIAGIRASAHSSYST</sequence>
<dbReference type="EMBL" id="PNQX01000001">
    <property type="protein sequence ID" value="PMQ21191.1"/>
    <property type="molecule type" value="Genomic_DNA"/>
</dbReference>
<proteinExistence type="predicted"/>
<organism evidence="1 2">
    <name type="scientific">Glutamicibacter arilaitensis</name>
    <dbReference type="NCBI Taxonomy" id="256701"/>
    <lineage>
        <taxon>Bacteria</taxon>
        <taxon>Bacillati</taxon>
        <taxon>Actinomycetota</taxon>
        <taxon>Actinomycetes</taxon>
        <taxon>Micrococcales</taxon>
        <taxon>Micrococcaceae</taxon>
        <taxon>Glutamicibacter</taxon>
    </lineage>
</organism>
<comment type="caution">
    <text evidence="1">The sequence shown here is derived from an EMBL/GenBank/DDBJ whole genome shotgun (WGS) entry which is preliminary data.</text>
</comment>
<dbReference type="Proteomes" id="UP000235739">
    <property type="component" value="Unassembled WGS sequence"/>
</dbReference>
<reference evidence="1 2" key="1">
    <citation type="journal article" date="2017" name="Elife">
        <title>Extensive horizontal gene transfer in cheese-associated bacteria.</title>
        <authorList>
            <person name="Bonham K.S."/>
            <person name="Wolfe B.E."/>
            <person name="Dutton R.J."/>
        </authorList>
    </citation>
    <scope>NUCLEOTIDE SEQUENCE [LARGE SCALE GENOMIC DNA]</scope>
    <source>
        <strain evidence="1 2">JB182</strain>
    </source>
</reference>
<protein>
    <submittedName>
        <fullName evidence="1">Uncharacterized protein</fullName>
    </submittedName>
</protein>
<evidence type="ECO:0000313" key="1">
    <source>
        <dbReference type="EMBL" id="PMQ21191.1"/>
    </source>
</evidence>
<dbReference type="AlphaFoldDB" id="A0A2N7S4X3"/>
<evidence type="ECO:0000313" key="2">
    <source>
        <dbReference type="Proteomes" id="UP000235739"/>
    </source>
</evidence>
<gene>
    <name evidence="1" type="ORF">CIK84_06380</name>
</gene>
<name>A0A2N7S4X3_9MICC</name>
<accession>A0A2N7S4X3</accession>